<keyword evidence="2" id="KW-0805">Transcription regulation</keyword>
<dbReference type="InterPro" id="IPR000847">
    <property type="entry name" value="LysR_HTH_N"/>
</dbReference>
<evidence type="ECO:0000256" key="1">
    <source>
        <dbReference type="ARBA" id="ARBA00009437"/>
    </source>
</evidence>
<dbReference type="AlphaFoldDB" id="A0A1I6WJB5"/>
<dbReference type="InterPro" id="IPR036388">
    <property type="entry name" value="WH-like_DNA-bd_sf"/>
</dbReference>
<accession>A0A1I6WJB5</accession>
<dbReference type="GO" id="GO:0003700">
    <property type="term" value="F:DNA-binding transcription factor activity"/>
    <property type="evidence" value="ECO:0007669"/>
    <property type="project" value="InterPro"/>
</dbReference>
<dbReference type="InterPro" id="IPR005119">
    <property type="entry name" value="LysR_subst-bd"/>
</dbReference>
<dbReference type="EMBL" id="FOZW01000024">
    <property type="protein sequence ID" value="SFT26057.1"/>
    <property type="molecule type" value="Genomic_DNA"/>
</dbReference>
<sequence length="291" mass="32287">MQKKLRHLPPLNALRTFSVAGRLLNFRETAEELGVSQGAVAQQIKILEGHMGMPLFTRLPRGVALTLDGATYHKEIQRAFGIMREATDQLLESGKSLTISVTPTFATKLLIPNLPSLNAALPGIEIRTIATVSITDFDRDQVDIAVRETSPPFPANQEAKLLFNQDWILVGNPHLLNGLPRPLTPEFIQELPLLHDSYQHWNAHLNTEARLPGPRFNQISLALDAALAGQGLAIASRSFVHSDLLAGRLIEAGQAGYETGTGYYLVRKKQRQPSRTIDAVWCWCLDTFSRR</sequence>
<evidence type="ECO:0000256" key="3">
    <source>
        <dbReference type="ARBA" id="ARBA00023125"/>
    </source>
</evidence>
<protein>
    <submittedName>
        <fullName evidence="6">LysR family transcriptional regulator, glycine cleavage system transcriptional activator</fullName>
    </submittedName>
</protein>
<name>A0A1I6WJB5_9RHOB</name>
<dbReference type="InterPro" id="IPR058163">
    <property type="entry name" value="LysR-type_TF_proteobact-type"/>
</dbReference>
<gene>
    <name evidence="6" type="ORF">SAMN04488050_12424</name>
</gene>
<evidence type="ECO:0000256" key="4">
    <source>
        <dbReference type="ARBA" id="ARBA00023163"/>
    </source>
</evidence>
<dbReference type="SUPFAM" id="SSF46785">
    <property type="entry name" value="Winged helix' DNA-binding domain"/>
    <property type="match status" value="1"/>
</dbReference>
<evidence type="ECO:0000259" key="5">
    <source>
        <dbReference type="PROSITE" id="PS50931"/>
    </source>
</evidence>
<dbReference type="InterPro" id="IPR036390">
    <property type="entry name" value="WH_DNA-bd_sf"/>
</dbReference>
<dbReference type="GO" id="GO:0006351">
    <property type="term" value="P:DNA-templated transcription"/>
    <property type="evidence" value="ECO:0007669"/>
    <property type="project" value="TreeGrafter"/>
</dbReference>
<evidence type="ECO:0000313" key="6">
    <source>
        <dbReference type="EMBL" id="SFT26057.1"/>
    </source>
</evidence>
<dbReference type="Proteomes" id="UP000199392">
    <property type="component" value="Unassembled WGS sequence"/>
</dbReference>
<dbReference type="SUPFAM" id="SSF53850">
    <property type="entry name" value="Periplasmic binding protein-like II"/>
    <property type="match status" value="1"/>
</dbReference>
<keyword evidence="4" id="KW-0804">Transcription</keyword>
<evidence type="ECO:0000313" key="7">
    <source>
        <dbReference type="Proteomes" id="UP000199392"/>
    </source>
</evidence>
<keyword evidence="3" id="KW-0238">DNA-binding</keyword>
<dbReference type="PROSITE" id="PS50931">
    <property type="entry name" value="HTH_LYSR"/>
    <property type="match status" value="1"/>
</dbReference>
<dbReference type="PANTHER" id="PTHR30537:SF26">
    <property type="entry name" value="GLYCINE CLEAVAGE SYSTEM TRANSCRIPTIONAL ACTIVATOR"/>
    <property type="match status" value="1"/>
</dbReference>
<dbReference type="PANTHER" id="PTHR30537">
    <property type="entry name" value="HTH-TYPE TRANSCRIPTIONAL REGULATOR"/>
    <property type="match status" value="1"/>
</dbReference>
<keyword evidence="7" id="KW-1185">Reference proteome</keyword>
<reference evidence="7" key="1">
    <citation type="submission" date="2016-10" db="EMBL/GenBank/DDBJ databases">
        <authorList>
            <person name="Varghese N."/>
            <person name="Submissions S."/>
        </authorList>
    </citation>
    <scope>NUCLEOTIDE SEQUENCE [LARGE SCALE GENOMIC DNA]</scope>
    <source>
        <strain evidence="7">DSM 26894</strain>
    </source>
</reference>
<dbReference type="Gene3D" id="3.40.190.10">
    <property type="entry name" value="Periplasmic binding protein-like II"/>
    <property type="match status" value="2"/>
</dbReference>
<dbReference type="CDD" id="cd08432">
    <property type="entry name" value="PBP2_GcdR_TrpI_HvrB_AmpR_like"/>
    <property type="match status" value="1"/>
</dbReference>
<evidence type="ECO:0000256" key="2">
    <source>
        <dbReference type="ARBA" id="ARBA00023015"/>
    </source>
</evidence>
<organism evidence="6 7">
    <name type="scientific">Alloyangia pacifica</name>
    <dbReference type="NCBI Taxonomy" id="311180"/>
    <lineage>
        <taxon>Bacteria</taxon>
        <taxon>Pseudomonadati</taxon>
        <taxon>Pseudomonadota</taxon>
        <taxon>Alphaproteobacteria</taxon>
        <taxon>Rhodobacterales</taxon>
        <taxon>Roseobacteraceae</taxon>
        <taxon>Alloyangia</taxon>
    </lineage>
</organism>
<dbReference type="PRINTS" id="PR00039">
    <property type="entry name" value="HTHLYSR"/>
</dbReference>
<feature type="domain" description="HTH lysR-type" evidence="5">
    <location>
        <begin position="9"/>
        <end position="66"/>
    </location>
</feature>
<proteinExistence type="inferred from homology"/>
<dbReference type="GO" id="GO:0043565">
    <property type="term" value="F:sequence-specific DNA binding"/>
    <property type="evidence" value="ECO:0007669"/>
    <property type="project" value="TreeGrafter"/>
</dbReference>
<dbReference type="RefSeq" id="WP_092431132.1">
    <property type="nucleotide sequence ID" value="NZ_FNCL01000027.1"/>
</dbReference>
<dbReference type="Gene3D" id="1.10.10.10">
    <property type="entry name" value="Winged helix-like DNA-binding domain superfamily/Winged helix DNA-binding domain"/>
    <property type="match status" value="1"/>
</dbReference>
<dbReference type="STRING" id="311180.SAMN04488050_12424"/>
<comment type="similarity">
    <text evidence="1">Belongs to the LysR transcriptional regulatory family.</text>
</comment>
<dbReference type="OrthoDB" id="7328368at2"/>
<dbReference type="Pfam" id="PF00126">
    <property type="entry name" value="HTH_1"/>
    <property type="match status" value="1"/>
</dbReference>
<dbReference type="Pfam" id="PF03466">
    <property type="entry name" value="LysR_substrate"/>
    <property type="match status" value="1"/>
</dbReference>